<dbReference type="InterPro" id="IPR036390">
    <property type="entry name" value="WH_DNA-bd_sf"/>
</dbReference>
<dbReference type="PANTHER" id="PTHR30537">
    <property type="entry name" value="HTH-TYPE TRANSCRIPTIONAL REGULATOR"/>
    <property type="match status" value="1"/>
</dbReference>
<gene>
    <name evidence="6" type="ORF">KW869_05830</name>
</gene>
<comment type="caution">
    <text evidence="6">The sequence shown here is derived from an EMBL/GenBank/DDBJ whole genome shotgun (WGS) entry which is preliminary data.</text>
</comment>
<evidence type="ECO:0000313" key="6">
    <source>
        <dbReference type="EMBL" id="MFK5733038.1"/>
    </source>
</evidence>
<keyword evidence="3" id="KW-0238">DNA-binding</keyword>
<dbReference type="InterPro" id="IPR058163">
    <property type="entry name" value="LysR-type_TF_proteobact-type"/>
</dbReference>
<evidence type="ECO:0000256" key="2">
    <source>
        <dbReference type="ARBA" id="ARBA00023015"/>
    </source>
</evidence>
<dbReference type="PROSITE" id="PS50931">
    <property type="entry name" value="HTH_LYSR"/>
    <property type="match status" value="1"/>
</dbReference>
<keyword evidence="4" id="KW-0804">Transcription</keyword>
<dbReference type="Gene3D" id="1.10.10.10">
    <property type="entry name" value="Winged helix-like DNA-binding domain superfamily/Winged helix DNA-binding domain"/>
    <property type="match status" value="1"/>
</dbReference>
<dbReference type="InterPro" id="IPR036388">
    <property type="entry name" value="WH-like_DNA-bd_sf"/>
</dbReference>
<dbReference type="Proteomes" id="UP001621534">
    <property type="component" value="Unassembled WGS sequence"/>
</dbReference>
<protein>
    <submittedName>
        <fullName evidence="6">LysR family transcriptional regulator</fullName>
    </submittedName>
</protein>
<dbReference type="PRINTS" id="PR00039">
    <property type="entry name" value="HTHLYSR"/>
</dbReference>
<organism evidence="6 7">
    <name type="scientific">Pseudomonas urmiensis</name>
    <dbReference type="NCBI Taxonomy" id="2745493"/>
    <lineage>
        <taxon>Bacteria</taxon>
        <taxon>Pseudomonadati</taxon>
        <taxon>Pseudomonadota</taxon>
        <taxon>Gammaproteobacteria</taxon>
        <taxon>Pseudomonadales</taxon>
        <taxon>Pseudomonadaceae</taxon>
        <taxon>Pseudomonas</taxon>
    </lineage>
</organism>
<evidence type="ECO:0000256" key="4">
    <source>
        <dbReference type="ARBA" id="ARBA00023163"/>
    </source>
</evidence>
<name>A0ABW8NSV5_9PSED</name>
<keyword evidence="7" id="KW-1185">Reference proteome</keyword>
<dbReference type="PANTHER" id="PTHR30537:SF1">
    <property type="entry name" value="HTH-TYPE TRANSCRIPTIONAL REGULATOR PGRR"/>
    <property type="match status" value="1"/>
</dbReference>
<evidence type="ECO:0000313" key="7">
    <source>
        <dbReference type="Proteomes" id="UP001621534"/>
    </source>
</evidence>
<dbReference type="Pfam" id="PF00126">
    <property type="entry name" value="HTH_1"/>
    <property type="match status" value="1"/>
</dbReference>
<keyword evidence="2" id="KW-0805">Transcription regulation</keyword>
<comment type="similarity">
    <text evidence="1">Belongs to the LysR transcriptional regulatory family.</text>
</comment>
<dbReference type="SUPFAM" id="SSF53850">
    <property type="entry name" value="Periplasmic binding protein-like II"/>
    <property type="match status" value="1"/>
</dbReference>
<dbReference type="InterPro" id="IPR000847">
    <property type="entry name" value="LysR_HTH_N"/>
</dbReference>
<dbReference type="Pfam" id="PF03466">
    <property type="entry name" value="LysR_substrate"/>
    <property type="match status" value="1"/>
</dbReference>
<dbReference type="EMBL" id="JAHWXS010000004">
    <property type="protein sequence ID" value="MFK5733038.1"/>
    <property type="molecule type" value="Genomic_DNA"/>
</dbReference>
<dbReference type="RefSeq" id="WP_405129137.1">
    <property type="nucleotide sequence ID" value="NZ_JAHWXS010000004.1"/>
</dbReference>
<feature type="domain" description="HTH lysR-type" evidence="5">
    <location>
        <begin position="1"/>
        <end position="61"/>
    </location>
</feature>
<evidence type="ECO:0000256" key="1">
    <source>
        <dbReference type="ARBA" id="ARBA00009437"/>
    </source>
</evidence>
<accession>A0ABW8NSV5</accession>
<sequence>MAGEHLREVLAFLAVARERSFTRAAAQMGVSQSALSHTVRNLEERLGLRLLTRTTRSVSPTEAGQRLMQRVSARFETIDEELAFFENRCIASTSRLCISAPEFAMKTPLWPKLVEVQRQYPKLHIEMRLASESRDGLPDGCDAMICCGDLVAKNIKSVKISSEYRMAIVASPGYLARRKVPMTPSDLAEHQGINTRYHPDGLVENWTLAHRGQKRKISLEGRWTFSSASAVLQAAIAGCGLAYLPKPLVEEHVNSARLVSLMADWCDLIPAFHLCYSAQNHACASVDLIGAALSASIGD</sequence>
<dbReference type="InterPro" id="IPR005119">
    <property type="entry name" value="LysR_subst-bd"/>
</dbReference>
<dbReference type="Gene3D" id="3.40.190.290">
    <property type="match status" value="1"/>
</dbReference>
<reference evidence="6 7" key="1">
    <citation type="journal article" date="2012" name="Plant Soil">
        <title>Screening of plant growth-promoting traits in arsenic-resistant bacteria isolated from the rhizosphere of soybean plants from Argentinean agricultural soil.</title>
        <authorList>
            <person name="Wevar Oller A.L."/>
            <person name="Talano M.A."/>
            <person name="Agostini E."/>
        </authorList>
    </citation>
    <scope>NUCLEOTIDE SEQUENCE [LARGE SCALE GENOMIC DNA]</scope>
    <source>
        <strain evidence="6 7">AW4</strain>
    </source>
</reference>
<dbReference type="SUPFAM" id="SSF46785">
    <property type="entry name" value="Winged helix' DNA-binding domain"/>
    <property type="match status" value="1"/>
</dbReference>
<proteinExistence type="inferred from homology"/>
<evidence type="ECO:0000256" key="3">
    <source>
        <dbReference type="ARBA" id="ARBA00023125"/>
    </source>
</evidence>
<evidence type="ECO:0000259" key="5">
    <source>
        <dbReference type="PROSITE" id="PS50931"/>
    </source>
</evidence>